<evidence type="ECO:0000259" key="5">
    <source>
        <dbReference type="Pfam" id="PF02662"/>
    </source>
</evidence>
<dbReference type="EMBL" id="MT631614">
    <property type="protein sequence ID" value="QNO55430.1"/>
    <property type="molecule type" value="Genomic_DNA"/>
</dbReference>
<feature type="domain" description="F420-non-reducing hydrogenase iron-sulfur subunit D" evidence="5">
    <location>
        <begin position="13"/>
        <end position="135"/>
    </location>
</feature>
<evidence type="ECO:0000256" key="3">
    <source>
        <dbReference type="ARBA" id="ARBA00023004"/>
    </source>
</evidence>
<gene>
    <name evidence="6" type="primary">vhcD</name>
    <name evidence="6" type="ORF">OLPFPJCK_00016</name>
</gene>
<name>A0A7G9Z596_9EURY</name>
<keyword evidence="2 6" id="KW-0560">Oxidoreductase</keyword>
<keyword evidence="3" id="KW-0408">Iron</keyword>
<dbReference type="AlphaFoldDB" id="A0A7G9Z596"/>
<evidence type="ECO:0000256" key="2">
    <source>
        <dbReference type="ARBA" id="ARBA00023002"/>
    </source>
</evidence>
<proteinExistence type="predicted"/>
<accession>A0A7G9Z596</accession>
<reference evidence="6" key="1">
    <citation type="submission" date="2020-06" db="EMBL/GenBank/DDBJ databases">
        <title>Unique genomic features of the anaerobic methanotrophic archaea.</title>
        <authorList>
            <person name="Chadwick G.L."/>
            <person name="Skennerton C.T."/>
            <person name="Laso-Perez R."/>
            <person name="Leu A.O."/>
            <person name="Speth D.R."/>
            <person name="Yu H."/>
            <person name="Morgan-Lang C."/>
            <person name="Hatzenpichler R."/>
            <person name="Goudeau D."/>
            <person name="Malmstrom R."/>
            <person name="Brazelton W.J."/>
            <person name="Woyke T."/>
            <person name="Hallam S.J."/>
            <person name="Tyson G.W."/>
            <person name="Wegener G."/>
            <person name="Boetius A."/>
            <person name="Orphan V."/>
        </authorList>
    </citation>
    <scope>NUCLEOTIDE SEQUENCE</scope>
</reference>
<dbReference type="EC" id="1.12.99.-" evidence="6"/>
<keyword evidence="4" id="KW-0411">Iron-sulfur</keyword>
<dbReference type="GO" id="GO:0046872">
    <property type="term" value="F:metal ion binding"/>
    <property type="evidence" value="ECO:0007669"/>
    <property type="project" value="UniProtKB-KW"/>
</dbReference>
<dbReference type="GO" id="GO:0051536">
    <property type="term" value="F:iron-sulfur cluster binding"/>
    <property type="evidence" value="ECO:0007669"/>
    <property type="project" value="UniProtKB-KW"/>
</dbReference>
<dbReference type="Pfam" id="PF02662">
    <property type="entry name" value="FlpD"/>
    <property type="match status" value="1"/>
</dbReference>
<evidence type="ECO:0000256" key="1">
    <source>
        <dbReference type="ARBA" id="ARBA00022723"/>
    </source>
</evidence>
<evidence type="ECO:0000256" key="4">
    <source>
        <dbReference type="ARBA" id="ARBA00023014"/>
    </source>
</evidence>
<keyword evidence="1" id="KW-0479">Metal-binding</keyword>
<dbReference type="InterPro" id="IPR003813">
    <property type="entry name" value="MvhD/FlpD"/>
</dbReference>
<evidence type="ECO:0000313" key="6">
    <source>
        <dbReference type="EMBL" id="QNO55430.1"/>
    </source>
</evidence>
<sequence>MSEEVKGEFEPRIIGFTCNWCTYAAADLAGTARMKYPPNIRLIRQMCSSRVDPLFVLKVFLRGADGVFIGGCHPGECHYMTGNLSARRRYSMMKKLLESVGIDPKRMRMEWISASEGIKFSDTMKEFTAQIKELGPGPFRHIETEGKEQK</sequence>
<organism evidence="6">
    <name type="scientific">Candidatus Methanophaga sp. ANME-1 ERB7</name>
    <dbReference type="NCBI Taxonomy" id="2759913"/>
    <lineage>
        <taxon>Archaea</taxon>
        <taxon>Methanobacteriati</taxon>
        <taxon>Methanobacteriota</taxon>
        <taxon>Stenosarchaea group</taxon>
        <taxon>Methanomicrobia</taxon>
        <taxon>Candidatus Methanophagales</taxon>
        <taxon>Candidatus Methanophagaceae</taxon>
        <taxon>Candidatus Methanophaga</taxon>
    </lineage>
</organism>
<dbReference type="GO" id="GO:0016491">
    <property type="term" value="F:oxidoreductase activity"/>
    <property type="evidence" value="ECO:0007669"/>
    <property type="project" value="UniProtKB-KW"/>
</dbReference>
<protein>
    <submittedName>
        <fullName evidence="6">F420-non-reducing hydrogenase vhc iron-sulfur subunit D</fullName>
        <ecNumber evidence="6">1.12.99.-</ecNumber>
    </submittedName>
</protein>